<keyword evidence="2" id="KW-1003">Cell membrane</keyword>
<organism evidence="7 8">
    <name type="scientific">SAR92 clade bacterium H455</name>
    <dbReference type="NCBI Taxonomy" id="2974818"/>
    <lineage>
        <taxon>Bacteria</taxon>
        <taxon>Pseudomonadati</taxon>
        <taxon>Pseudomonadota</taxon>
        <taxon>Gammaproteobacteria</taxon>
        <taxon>Cellvibrionales</taxon>
        <taxon>Porticoccaceae</taxon>
        <taxon>SAR92 clade</taxon>
    </lineage>
</organism>
<dbReference type="PIRSF" id="PIRSF026649">
    <property type="entry name" value="MsbB"/>
    <property type="match status" value="1"/>
</dbReference>
<name>A0ABY5TN19_9GAMM</name>
<keyword evidence="4" id="KW-0808">Transferase</keyword>
<dbReference type="PANTHER" id="PTHR30606">
    <property type="entry name" value="LIPID A BIOSYNTHESIS LAUROYL ACYLTRANSFERASE"/>
    <property type="match status" value="1"/>
</dbReference>
<keyword evidence="3" id="KW-0997">Cell inner membrane</keyword>
<evidence type="ECO:0000256" key="6">
    <source>
        <dbReference type="ARBA" id="ARBA00023315"/>
    </source>
</evidence>
<evidence type="ECO:0000256" key="5">
    <source>
        <dbReference type="ARBA" id="ARBA00023136"/>
    </source>
</evidence>
<dbReference type="EMBL" id="CP103416">
    <property type="protein sequence ID" value="UVW35177.1"/>
    <property type="molecule type" value="Genomic_DNA"/>
</dbReference>
<keyword evidence="8" id="KW-1185">Reference proteome</keyword>
<evidence type="ECO:0000256" key="2">
    <source>
        <dbReference type="ARBA" id="ARBA00022475"/>
    </source>
</evidence>
<keyword evidence="6 7" id="KW-0012">Acyltransferase</keyword>
<keyword evidence="5" id="KW-0472">Membrane</keyword>
<dbReference type="Proteomes" id="UP001059934">
    <property type="component" value="Chromosome"/>
</dbReference>
<dbReference type="InterPro" id="IPR004960">
    <property type="entry name" value="LipA_acyltrans"/>
</dbReference>
<protein>
    <submittedName>
        <fullName evidence="7">Lysophospholipid acyltransferase family protein</fullName>
    </submittedName>
</protein>
<evidence type="ECO:0000256" key="1">
    <source>
        <dbReference type="ARBA" id="ARBA00004533"/>
    </source>
</evidence>
<accession>A0ABY5TN19</accession>
<evidence type="ECO:0000256" key="4">
    <source>
        <dbReference type="ARBA" id="ARBA00022679"/>
    </source>
</evidence>
<dbReference type="CDD" id="cd07984">
    <property type="entry name" value="LPLAT_LABLAT-like"/>
    <property type="match status" value="1"/>
</dbReference>
<evidence type="ECO:0000313" key="8">
    <source>
        <dbReference type="Proteomes" id="UP001059934"/>
    </source>
</evidence>
<comment type="subcellular location">
    <subcellularLocation>
        <location evidence="1">Cell inner membrane</location>
    </subcellularLocation>
</comment>
<evidence type="ECO:0000256" key="3">
    <source>
        <dbReference type="ARBA" id="ARBA00022519"/>
    </source>
</evidence>
<evidence type="ECO:0000313" key="7">
    <source>
        <dbReference type="EMBL" id="UVW35177.1"/>
    </source>
</evidence>
<gene>
    <name evidence="7" type="ORF">NYF23_00885</name>
</gene>
<dbReference type="GO" id="GO:0016746">
    <property type="term" value="F:acyltransferase activity"/>
    <property type="evidence" value="ECO:0007669"/>
    <property type="project" value="UniProtKB-KW"/>
</dbReference>
<reference evidence="7" key="1">
    <citation type="submission" date="2022-08" db="EMBL/GenBank/DDBJ databases">
        <title>Catabolic pathway analysis in culturable SAR92 clade bacteria reveals their overlooked roles in DMSP degradation in coastal seas.</title>
        <authorList>
            <person name="He X."/>
            <person name="Zhang X."/>
            <person name="Zhang Y."/>
        </authorList>
    </citation>
    <scope>NUCLEOTIDE SEQUENCE</scope>
    <source>
        <strain evidence="7">H455</strain>
    </source>
</reference>
<dbReference type="PANTHER" id="PTHR30606:SF10">
    <property type="entry name" value="PHOSPHATIDYLINOSITOL MANNOSIDE ACYLTRANSFERASE"/>
    <property type="match status" value="1"/>
</dbReference>
<proteinExistence type="predicted"/>
<sequence>MKNSILVLLLRSFAFLPLRLSRALGRGVGRLIYALKLTPVHVSRVNLQLCYPELSPDAIEQLCQQRMLQLGQAFFETPRVWSSSNAWLQTKILSVEGMDLLQESLADDLGTLLIVPHLGNWEVIGLWLSPQTKMTSLYEPPKIPPLGRWIKASREKSGATLVPTDVRGVAALIKALKRGETTAILPDQQPAQNSGIVVPFMGVPVPTMTLVTNLINRSGSRAILATALREPGGWRLHFLPVSDALYSEDQVTAVSALNDDVARIVALAPEQYQWEYKRFRVQPDGRKIYAKNP</sequence>
<dbReference type="Pfam" id="PF03279">
    <property type="entry name" value="Lip_A_acyltrans"/>
    <property type="match status" value="1"/>
</dbReference>